<dbReference type="RefSeq" id="YP_009791206.1">
    <property type="nucleotide sequence ID" value="NC_047838.1"/>
</dbReference>
<reference evidence="1 2" key="1">
    <citation type="submission" date="2017-06" db="EMBL/GenBank/DDBJ databases">
        <authorList>
            <person name="Kim H.J."/>
            <person name="Triplett B.A."/>
        </authorList>
    </citation>
    <scope>NUCLEOTIDE SEQUENCE [LARGE SCALE GENOMIC DNA]</scope>
</reference>
<dbReference type="KEGG" id="vg:54981379"/>
<dbReference type="GeneID" id="54981379"/>
<dbReference type="Proteomes" id="UP000221247">
    <property type="component" value="Segment"/>
</dbReference>
<sequence>MTRARDLARFANNQALSVDSDLEVGINSTSPAAKLDVRGNVVITGVLTATTFVGDGSNLTGVSGFATALNSSQSSPLFNVFKTPDTLTIGGGTSISVESDTTSGNIAFMRNSRVHVATGATFHVGSGTTLLTNVLNIF</sequence>
<keyword evidence="2" id="KW-1185">Reference proteome</keyword>
<dbReference type="EMBL" id="MF351863">
    <property type="protein sequence ID" value="ASR76094.1"/>
    <property type="molecule type" value="Genomic_DNA"/>
</dbReference>
<protein>
    <submittedName>
        <fullName evidence="1">Uncharacterized protein</fullName>
    </submittedName>
</protein>
<evidence type="ECO:0000313" key="1">
    <source>
        <dbReference type="EMBL" id="ASR76094.1"/>
    </source>
</evidence>
<organism evidence="1 2">
    <name type="scientific">Synechococcus phage Bellamy</name>
    <dbReference type="NCBI Taxonomy" id="2023996"/>
    <lineage>
        <taxon>Viruses</taxon>
        <taxon>Duplodnaviria</taxon>
        <taxon>Heunggongvirae</taxon>
        <taxon>Uroviricota</taxon>
        <taxon>Caudoviricetes</taxon>
        <taxon>Pantevenvirales</taxon>
        <taxon>Kyanoviridae</taxon>
        <taxon>Bellamyvirus</taxon>
        <taxon>Bellamyvirus bellamy</taxon>
    </lineage>
</organism>
<accession>A0A222YYE2</accession>
<gene>
    <name evidence="1" type="primary">49</name>
    <name evidence="1" type="ORF">PBI_BELLAMY_49</name>
</gene>
<proteinExistence type="predicted"/>
<name>A0A222YYE2_9CAUD</name>
<evidence type="ECO:0000313" key="2">
    <source>
        <dbReference type="Proteomes" id="UP000221247"/>
    </source>
</evidence>